<reference evidence="3" key="1">
    <citation type="journal article" date="2012" name="Science">
        <title>The Paleozoic origin of enzymatic lignin decomposition reconstructed from 31 fungal genomes.</title>
        <authorList>
            <person name="Floudas D."/>
            <person name="Binder M."/>
            <person name="Riley R."/>
            <person name="Barry K."/>
            <person name="Blanchette R.A."/>
            <person name="Henrissat B."/>
            <person name="Martinez A.T."/>
            <person name="Otillar R."/>
            <person name="Spatafora J.W."/>
            <person name="Yadav J.S."/>
            <person name="Aerts A."/>
            <person name="Benoit I."/>
            <person name="Boyd A."/>
            <person name="Carlson A."/>
            <person name="Copeland A."/>
            <person name="Coutinho P.M."/>
            <person name="de Vries R.P."/>
            <person name="Ferreira P."/>
            <person name="Findley K."/>
            <person name="Foster B."/>
            <person name="Gaskell J."/>
            <person name="Glotzer D."/>
            <person name="Gorecki P."/>
            <person name="Heitman J."/>
            <person name="Hesse C."/>
            <person name="Hori C."/>
            <person name="Igarashi K."/>
            <person name="Jurgens J.A."/>
            <person name="Kallen N."/>
            <person name="Kersten P."/>
            <person name="Kohler A."/>
            <person name="Kuees U."/>
            <person name="Kumar T.K.A."/>
            <person name="Kuo A."/>
            <person name="LaButti K."/>
            <person name="Larrondo L.F."/>
            <person name="Lindquist E."/>
            <person name="Ling A."/>
            <person name="Lombard V."/>
            <person name="Lucas S."/>
            <person name="Lundell T."/>
            <person name="Martin R."/>
            <person name="McLaughlin D.J."/>
            <person name="Morgenstern I."/>
            <person name="Morin E."/>
            <person name="Murat C."/>
            <person name="Nagy L.G."/>
            <person name="Nolan M."/>
            <person name="Ohm R.A."/>
            <person name="Patyshakuliyeva A."/>
            <person name="Rokas A."/>
            <person name="Ruiz-Duenas F.J."/>
            <person name="Sabat G."/>
            <person name="Salamov A."/>
            <person name="Samejima M."/>
            <person name="Schmutz J."/>
            <person name="Slot J.C."/>
            <person name="St John F."/>
            <person name="Stenlid J."/>
            <person name="Sun H."/>
            <person name="Sun S."/>
            <person name="Syed K."/>
            <person name="Tsang A."/>
            <person name="Wiebenga A."/>
            <person name="Young D."/>
            <person name="Pisabarro A."/>
            <person name="Eastwood D.C."/>
            <person name="Martin F."/>
            <person name="Cullen D."/>
            <person name="Grigoriev I.V."/>
            <person name="Hibbett D.S."/>
        </authorList>
    </citation>
    <scope>NUCLEOTIDE SEQUENCE [LARGE SCALE GENOMIC DNA]</scope>
    <source>
        <strain evidence="3">RWD-64-598 SS2</strain>
    </source>
</reference>
<dbReference type="RefSeq" id="XP_007774494.1">
    <property type="nucleotide sequence ID" value="XM_007776304.1"/>
</dbReference>
<dbReference type="AlphaFoldDB" id="A0A5M3M8D8"/>
<dbReference type="PROSITE" id="PS50097">
    <property type="entry name" value="BTB"/>
    <property type="match status" value="1"/>
</dbReference>
<dbReference type="SUPFAM" id="SSF54695">
    <property type="entry name" value="POZ domain"/>
    <property type="match status" value="1"/>
</dbReference>
<dbReference type="Proteomes" id="UP000053558">
    <property type="component" value="Unassembled WGS sequence"/>
</dbReference>
<name>A0A5M3M8D8_CONPW</name>
<dbReference type="GeneID" id="19206239"/>
<organism evidence="2 3">
    <name type="scientific">Coniophora puteana (strain RWD-64-598)</name>
    <name type="common">Brown rot fungus</name>
    <dbReference type="NCBI Taxonomy" id="741705"/>
    <lineage>
        <taxon>Eukaryota</taxon>
        <taxon>Fungi</taxon>
        <taxon>Dikarya</taxon>
        <taxon>Basidiomycota</taxon>
        <taxon>Agaricomycotina</taxon>
        <taxon>Agaricomycetes</taxon>
        <taxon>Agaricomycetidae</taxon>
        <taxon>Boletales</taxon>
        <taxon>Coniophorineae</taxon>
        <taxon>Coniophoraceae</taxon>
        <taxon>Coniophora</taxon>
    </lineage>
</organism>
<feature type="domain" description="BTB" evidence="1">
    <location>
        <begin position="29"/>
        <end position="103"/>
    </location>
</feature>
<dbReference type="InterPro" id="IPR011333">
    <property type="entry name" value="SKP1/BTB/POZ_sf"/>
</dbReference>
<sequence>MMSQAALTASRPASPDAYSLRAPFDDCSADFVIQTTDGVRFGVHKFVLSLASLLLRRTFSASPLSFTECDPSIVVKQAEDEGRDTVLISEESRIVEIVLRFIYPYASPCVEKVEDIQSALAMMDKLGMKDMMNRLRPALVQPSILEAEPLRIFCIAHRYGFQDEAKRAAYETLRHPIFLPFVPELAHISASAYHQLLAYHRNAGLAAAALTSDFSWFPTIAPRWVWFQCDDCAHHSLSWPLSDGKLYEVNAWFIDFMERAREALRERPCAQVLEDPVLLSEALANAAACDMCRSAVFLDLNVFIKEYFVPEVERATKAVEIDLKL</sequence>
<dbReference type="KEGG" id="cput:CONPUDRAFT_169490"/>
<gene>
    <name evidence="2" type="ORF">CONPUDRAFT_169490</name>
</gene>
<evidence type="ECO:0000313" key="3">
    <source>
        <dbReference type="Proteomes" id="UP000053558"/>
    </source>
</evidence>
<proteinExistence type="predicted"/>
<dbReference type="Pfam" id="PF00651">
    <property type="entry name" value="BTB"/>
    <property type="match status" value="1"/>
</dbReference>
<comment type="caution">
    <text evidence="2">The sequence shown here is derived from an EMBL/GenBank/DDBJ whole genome shotgun (WGS) entry which is preliminary data.</text>
</comment>
<accession>A0A5M3M8D8</accession>
<dbReference type="InterPro" id="IPR000210">
    <property type="entry name" value="BTB/POZ_dom"/>
</dbReference>
<evidence type="ECO:0000259" key="1">
    <source>
        <dbReference type="PROSITE" id="PS50097"/>
    </source>
</evidence>
<dbReference type="OMA" id="HYRSACA"/>
<dbReference type="EMBL" id="JH711589">
    <property type="protein sequence ID" value="EIW75055.1"/>
    <property type="molecule type" value="Genomic_DNA"/>
</dbReference>
<dbReference type="Gene3D" id="3.30.710.10">
    <property type="entry name" value="Potassium Channel Kv1.1, Chain A"/>
    <property type="match status" value="1"/>
</dbReference>
<evidence type="ECO:0000313" key="2">
    <source>
        <dbReference type="EMBL" id="EIW75055.1"/>
    </source>
</evidence>
<dbReference type="OrthoDB" id="6359816at2759"/>
<protein>
    <recommendedName>
        <fullName evidence="1">BTB domain-containing protein</fullName>
    </recommendedName>
</protein>
<keyword evidence="3" id="KW-1185">Reference proteome</keyword>